<reference evidence="1" key="1">
    <citation type="journal article" date="2023" name="PLoS Negl. Trop. Dis.">
        <title>A genome sequence for Biomphalaria pfeifferi, the major vector snail for the human-infecting parasite Schistosoma mansoni.</title>
        <authorList>
            <person name="Bu L."/>
            <person name="Lu L."/>
            <person name="Laidemitt M.R."/>
            <person name="Zhang S.M."/>
            <person name="Mutuku M."/>
            <person name="Mkoji G."/>
            <person name="Steinauer M."/>
            <person name="Loker E.S."/>
        </authorList>
    </citation>
    <scope>NUCLEOTIDE SEQUENCE</scope>
    <source>
        <strain evidence="1">KasaAsao</strain>
    </source>
</reference>
<evidence type="ECO:0000313" key="2">
    <source>
        <dbReference type="Proteomes" id="UP001233172"/>
    </source>
</evidence>
<dbReference type="AlphaFoldDB" id="A0AAD8FLU9"/>
<reference evidence="1" key="2">
    <citation type="submission" date="2023-04" db="EMBL/GenBank/DDBJ databases">
        <authorList>
            <person name="Bu L."/>
            <person name="Lu L."/>
            <person name="Laidemitt M.R."/>
            <person name="Zhang S.M."/>
            <person name="Mutuku M."/>
            <person name="Mkoji G."/>
            <person name="Steinauer M."/>
            <person name="Loker E.S."/>
        </authorList>
    </citation>
    <scope>NUCLEOTIDE SEQUENCE</scope>
    <source>
        <strain evidence="1">KasaAsao</strain>
        <tissue evidence="1">Whole Snail</tissue>
    </source>
</reference>
<name>A0AAD8FLU9_BIOPF</name>
<sequence length="63" mass="7233">MKVITKTLTKTNSSDEDDVSRCDCDSITDIPKLTFVAVIFVRRTSCVGKKKEHDENFKQRAPW</sequence>
<dbReference type="EMBL" id="JASAOG010000004">
    <property type="protein sequence ID" value="KAK0068703.1"/>
    <property type="molecule type" value="Genomic_DNA"/>
</dbReference>
<evidence type="ECO:0000313" key="1">
    <source>
        <dbReference type="EMBL" id="KAK0068703.1"/>
    </source>
</evidence>
<dbReference type="Proteomes" id="UP001233172">
    <property type="component" value="Unassembled WGS sequence"/>
</dbReference>
<comment type="caution">
    <text evidence="1">The sequence shown here is derived from an EMBL/GenBank/DDBJ whole genome shotgun (WGS) entry which is preliminary data.</text>
</comment>
<keyword evidence="2" id="KW-1185">Reference proteome</keyword>
<gene>
    <name evidence="1" type="ORF">Bpfe_001666</name>
</gene>
<feature type="non-terminal residue" evidence="1">
    <location>
        <position position="63"/>
    </location>
</feature>
<accession>A0AAD8FLU9</accession>
<protein>
    <submittedName>
        <fullName evidence="1">Uncharacterized protein</fullName>
    </submittedName>
</protein>
<organism evidence="1 2">
    <name type="scientific">Biomphalaria pfeifferi</name>
    <name type="common">Bloodfluke planorb</name>
    <name type="synonym">Freshwater snail</name>
    <dbReference type="NCBI Taxonomy" id="112525"/>
    <lineage>
        <taxon>Eukaryota</taxon>
        <taxon>Metazoa</taxon>
        <taxon>Spiralia</taxon>
        <taxon>Lophotrochozoa</taxon>
        <taxon>Mollusca</taxon>
        <taxon>Gastropoda</taxon>
        <taxon>Heterobranchia</taxon>
        <taxon>Euthyneura</taxon>
        <taxon>Panpulmonata</taxon>
        <taxon>Hygrophila</taxon>
        <taxon>Lymnaeoidea</taxon>
        <taxon>Planorbidae</taxon>
        <taxon>Biomphalaria</taxon>
    </lineage>
</organism>
<proteinExistence type="predicted"/>